<reference evidence="1 2" key="1">
    <citation type="submission" date="2017-08" db="EMBL/GenBank/DDBJ databases">
        <title>Harnessing the power of phylogenomics to disentangle the directionality and signatures of interkingdom host jumping in the parasitic fungal genus Tolypocladium.</title>
        <authorList>
            <person name="Quandt C.A."/>
            <person name="Patterson W."/>
            <person name="Spatafora J.W."/>
        </authorList>
    </citation>
    <scope>NUCLEOTIDE SEQUENCE [LARGE SCALE GENOMIC DNA]</scope>
    <source>
        <strain evidence="1 2">CBS 113982</strain>
    </source>
</reference>
<dbReference type="OrthoDB" id="5275361at2759"/>
<keyword evidence="2" id="KW-1185">Reference proteome</keyword>
<dbReference type="InterPro" id="IPR024222">
    <property type="entry name" value="Ten1_fungal"/>
</dbReference>
<evidence type="ECO:0000313" key="1">
    <source>
        <dbReference type="EMBL" id="PNY23098.1"/>
    </source>
</evidence>
<dbReference type="Proteomes" id="UP000236621">
    <property type="component" value="Unassembled WGS sequence"/>
</dbReference>
<dbReference type="AlphaFoldDB" id="A0A2K3Q6H1"/>
<dbReference type="GO" id="GO:1990879">
    <property type="term" value="C:CST complex"/>
    <property type="evidence" value="ECO:0007669"/>
    <property type="project" value="InterPro"/>
</dbReference>
<dbReference type="InterPro" id="IPR012340">
    <property type="entry name" value="NA-bd_OB-fold"/>
</dbReference>
<protein>
    <recommendedName>
        <fullName evidence="3">Telomere length regulation/capping, TEN1</fullName>
    </recommendedName>
</protein>
<organism evidence="1 2">
    <name type="scientific">Tolypocladium capitatum</name>
    <dbReference type="NCBI Taxonomy" id="45235"/>
    <lineage>
        <taxon>Eukaryota</taxon>
        <taxon>Fungi</taxon>
        <taxon>Dikarya</taxon>
        <taxon>Ascomycota</taxon>
        <taxon>Pezizomycotina</taxon>
        <taxon>Sordariomycetes</taxon>
        <taxon>Hypocreomycetidae</taxon>
        <taxon>Hypocreales</taxon>
        <taxon>Ophiocordycipitaceae</taxon>
        <taxon>Tolypocladium</taxon>
    </lineage>
</organism>
<gene>
    <name evidence="1" type="ORF">TCAP_06954</name>
</gene>
<dbReference type="EMBL" id="NRSZ01001147">
    <property type="protein sequence ID" value="PNY23098.1"/>
    <property type="molecule type" value="Genomic_DNA"/>
</dbReference>
<evidence type="ECO:0008006" key="3">
    <source>
        <dbReference type="Google" id="ProtNLM"/>
    </source>
</evidence>
<comment type="caution">
    <text evidence="1">The sequence shown here is derived from an EMBL/GenBank/DDBJ whole genome shotgun (WGS) entry which is preliminary data.</text>
</comment>
<dbReference type="GO" id="GO:0016233">
    <property type="term" value="P:telomere capping"/>
    <property type="evidence" value="ECO:0007669"/>
    <property type="project" value="InterPro"/>
</dbReference>
<dbReference type="GO" id="GO:0043047">
    <property type="term" value="F:single-stranded telomeric DNA binding"/>
    <property type="evidence" value="ECO:0007669"/>
    <property type="project" value="InterPro"/>
</dbReference>
<dbReference type="Gene3D" id="2.40.50.140">
    <property type="entry name" value="Nucleic acid-binding proteins"/>
    <property type="match status" value="1"/>
</dbReference>
<name>A0A2K3Q6H1_9HYPO</name>
<proteinExistence type="predicted"/>
<sequence length="132" mass="14489">MSRGPVPSQLCLLWSLPDRPVGEKVRFLGCVTSYSTASASLMVGHRHPRGTNVVVSVNVELMLEMLRSELTRIGEWVNVIGYVTARPEDPAAMFGGEDVPSAYIQALLIWPTGPLDIQQYEKSFEEGPSPTT</sequence>
<evidence type="ECO:0000313" key="2">
    <source>
        <dbReference type="Proteomes" id="UP000236621"/>
    </source>
</evidence>
<dbReference type="Pfam" id="PF12658">
    <property type="entry name" value="Ten1"/>
    <property type="match status" value="1"/>
</dbReference>
<accession>A0A2K3Q6H1</accession>